<dbReference type="Proteomes" id="UP001055219">
    <property type="component" value="Unassembled WGS sequence"/>
</dbReference>
<organism evidence="3 4">
    <name type="scientific">Emericellopsis cladophorae</name>
    <dbReference type="NCBI Taxonomy" id="2686198"/>
    <lineage>
        <taxon>Eukaryota</taxon>
        <taxon>Fungi</taxon>
        <taxon>Dikarya</taxon>
        <taxon>Ascomycota</taxon>
        <taxon>Pezizomycotina</taxon>
        <taxon>Sordariomycetes</taxon>
        <taxon>Hypocreomycetidae</taxon>
        <taxon>Hypocreales</taxon>
        <taxon>Bionectriaceae</taxon>
        <taxon>Emericellopsis</taxon>
    </lineage>
</organism>
<sequence length="543" mass="60568">MPLRLAGYSRLCRVCHKPVARGRRRAPRCVAYSSSAAEKKSTQSEKVCNAVSDDSSRPVAGAMSRRLQEATEEALQTGGRAGRRAVEDAGFDDELKQKLLDKVQDANFRNDFASAFAQADMTPAAGEGTRSIASAQAWTGEETTHDAVLRMLSDAKKPLQPGLRAKFQPPPVDMRIRREPVVSAPQRVATARERAQHYAGAAAAAAAATATAPKGGSVKDKGLDAEEREALRSEFRERFAPGARAMPNSITGLAALANERIEDAIARGQFKDIPRGRGIERDTRANNPFIDTTEYIMNKMIQRQEIVPPWIEKQQDLVRQADIFRARLRVEWKRHVARTIASKGGSLLEQMSRAELYARAEQVHNPRLRRVDQIAVAASSTDDPVMVKIRQPVVDDAAAAATGEPRQQQQQQQQDLPGEILPAPFRDPEWERTEAGYLQLSIENLNKMTREYNLMAPDLAKKPYFSLPREMASLYADVAPEVAREIQDRATRPRQTISVLGAADKKASSFLQHFKTNDRPRVLESREKAYGLREWWRELWGKA</sequence>
<comment type="caution">
    <text evidence="3">The sequence shown here is derived from an EMBL/GenBank/DDBJ whole genome shotgun (WGS) entry which is preliminary data.</text>
</comment>
<dbReference type="InterPro" id="IPR018961">
    <property type="entry name" value="DnaJ_homolog_subfam-C_membr-28"/>
</dbReference>
<name>A0A9Q0BDA0_9HYPO</name>
<feature type="domain" description="DnaJ homologue subfamily C member 28 conserved" evidence="2">
    <location>
        <begin position="256"/>
        <end position="325"/>
    </location>
</feature>
<feature type="region of interest" description="Disordered" evidence="1">
    <location>
        <begin position="398"/>
        <end position="420"/>
    </location>
</feature>
<dbReference type="AlphaFoldDB" id="A0A9Q0BDA0"/>
<dbReference type="PANTHER" id="PTHR39394">
    <property type="entry name" value="YALI0E31793P"/>
    <property type="match status" value="1"/>
</dbReference>
<proteinExistence type="predicted"/>
<dbReference type="EMBL" id="JAGIXG020000034">
    <property type="protein sequence ID" value="KAI6780335.1"/>
    <property type="molecule type" value="Genomic_DNA"/>
</dbReference>
<dbReference type="OrthoDB" id="1922282at2759"/>
<protein>
    <recommendedName>
        <fullName evidence="2">DnaJ homologue subfamily C member 28 conserved domain-containing protein</fullName>
    </recommendedName>
</protein>
<keyword evidence="4" id="KW-1185">Reference proteome</keyword>
<dbReference type="GeneID" id="75831921"/>
<reference evidence="3" key="2">
    <citation type="submission" date="2022-07" db="EMBL/GenBank/DDBJ databases">
        <authorList>
            <person name="Goncalves M.F.M."/>
            <person name="Hilario S."/>
            <person name="Van De Peer Y."/>
            <person name="Esteves A.C."/>
            <person name="Alves A."/>
        </authorList>
    </citation>
    <scope>NUCLEOTIDE SEQUENCE</scope>
    <source>
        <strain evidence="3">MUM 19.33</strain>
    </source>
</reference>
<evidence type="ECO:0000259" key="2">
    <source>
        <dbReference type="Pfam" id="PF09350"/>
    </source>
</evidence>
<dbReference type="PANTHER" id="PTHR39394:SF1">
    <property type="entry name" value="DNAJ HOMOLOGUE SUBFAMILY C MEMBER 28 CONSERVED DOMAIN-CONTAINING PROTEIN"/>
    <property type="match status" value="1"/>
</dbReference>
<evidence type="ECO:0000313" key="4">
    <source>
        <dbReference type="Proteomes" id="UP001055219"/>
    </source>
</evidence>
<gene>
    <name evidence="3" type="ORF">J7T54_005437</name>
</gene>
<dbReference type="Pfam" id="PF09350">
    <property type="entry name" value="DJC28_CD"/>
    <property type="match status" value="1"/>
</dbReference>
<dbReference type="RefSeq" id="XP_051361191.1">
    <property type="nucleotide sequence ID" value="XM_051507657.1"/>
</dbReference>
<accession>A0A9Q0BDA0</accession>
<evidence type="ECO:0000313" key="3">
    <source>
        <dbReference type="EMBL" id="KAI6780335.1"/>
    </source>
</evidence>
<evidence type="ECO:0000256" key="1">
    <source>
        <dbReference type="SAM" id="MobiDB-lite"/>
    </source>
</evidence>
<reference evidence="3" key="1">
    <citation type="journal article" date="2021" name="J Fungi (Basel)">
        <title>Genomic and Metabolomic Analyses of the Marine Fungus Emericellopsis cladophorae: Insights into Saltwater Adaptability Mechanisms and Its Biosynthetic Potential.</title>
        <authorList>
            <person name="Goncalves M.F.M."/>
            <person name="Hilario S."/>
            <person name="Van de Peer Y."/>
            <person name="Esteves A.C."/>
            <person name="Alves A."/>
        </authorList>
    </citation>
    <scope>NUCLEOTIDE SEQUENCE</scope>
    <source>
        <strain evidence="3">MUM 19.33</strain>
    </source>
</reference>